<feature type="domain" description="FTP" evidence="15">
    <location>
        <begin position="94"/>
        <end position="142"/>
    </location>
</feature>
<dbReference type="InterPro" id="IPR023612">
    <property type="entry name" value="Peptidase_M4"/>
</dbReference>
<feature type="domain" description="PepSY" evidence="14">
    <location>
        <begin position="158"/>
        <end position="226"/>
    </location>
</feature>
<comment type="cofactor">
    <cofactor evidence="1 11">
        <name>Zn(2+)</name>
        <dbReference type="ChEBI" id="CHEBI:29105"/>
    </cofactor>
</comment>
<dbReference type="GO" id="GO:0006508">
    <property type="term" value="P:proteolysis"/>
    <property type="evidence" value="ECO:0007669"/>
    <property type="project" value="UniProtKB-KW"/>
</dbReference>
<evidence type="ECO:0000256" key="4">
    <source>
        <dbReference type="ARBA" id="ARBA00022723"/>
    </source>
</evidence>
<accession>A0A7Y0EF11</accession>
<dbReference type="EMBL" id="JABBNI010000012">
    <property type="protein sequence ID" value="NMM62314.1"/>
    <property type="molecule type" value="Genomic_DNA"/>
</dbReference>
<evidence type="ECO:0000259" key="14">
    <source>
        <dbReference type="Pfam" id="PF03413"/>
    </source>
</evidence>
<evidence type="ECO:0000259" key="13">
    <source>
        <dbReference type="Pfam" id="PF02868"/>
    </source>
</evidence>
<dbReference type="InterPro" id="IPR011096">
    <property type="entry name" value="FTP_domain"/>
</dbReference>
<dbReference type="Pfam" id="PF02868">
    <property type="entry name" value="Peptidase_M4_C"/>
    <property type="match status" value="1"/>
</dbReference>
<comment type="similarity">
    <text evidence="2 11">Belongs to the peptidase M4 family.</text>
</comment>
<feature type="active site" description="Proton donor" evidence="10">
    <location>
        <position position="474"/>
    </location>
</feature>
<dbReference type="PANTHER" id="PTHR33794">
    <property type="entry name" value="BACILLOLYSIN"/>
    <property type="match status" value="1"/>
</dbReference>
<keyword evidence="11" id="KW-0964">Secreted</keyword>
<dbReference type="CDD" id="cd09597">
    <property type="entry name" value="M4_TLP"/>
    <property type="match status" value="1"/>
</dbReference>
<feature type="domain" description="Peptidase M4 C-terminal" evidence="13">
    <location>
        <begin position="385"/>
        <end position="548"/>
    </location>
</feature>
<keyword evidence="3 11" id="KW-0645">Protease</keyword>
<dbReference type="AlphaFoldDB" id="A0A7Y0EF11"/>
<dbReference type="Gene3D" id="3.10.170.10">
    <property type="match status" value="1"/>
</dbReference>
<evidence type="ECO:0000256" key="11">
    <source>
        <dbReference type="RuleBase" id="RU366073"/>
    </source>
</evidence>
<evidence type="ECO:0000256" key="9">
    <source>
        <dbReference type="ARBA" id="ARBA00023145"/>
    </source>
</evidence>
<evidence type="ECO:0000313" key="17">
    <source>
        <dbReference type="Proteomes" id="UP000537131"/>
    </source>
</evidence>
<dbReference type="SUPFAM" id="SSF55486">
    <property type="entry name" value="Metalloproteases ('zincins'), catalytic domain"/>
    <property type="match status" value="1"/>
</dbReference>
<evidence type="ECO:0000256" key="8">
    <source>
        <dbReference type="ARBA" id="ARBA00023049"/>
    </source>
</evidence>
<keyword evidence="17" id="KW-1185">Reference proteome</keyword>
<feature type="signal peptide" evidence="11">
    <location>
        <begin position="1"/>
        <end position="21"/>
    </location>
</feature>
<evidence type="ECO:0000256" key="3">
    <source>
        <dbReference type="ARBA" id="ARBA00022670"/>
    </source>
</evidence>
<dbReference type="Proteomes" id="UP000537131">
    <property type="component" value="Unassembled WGS sequence"/>
</dbReference>
<keyword evidence="7 11" id="KW-0862">Zinc</keyword>
<feature type="active site" evidence="10">
    <location>
        <position position="375"/>
    </location>
</feature>
<evidence type="ECO:0000256" key="1">
    <source>
        <dbReference type="ARBA" id="ARBA00001947"/>
    </source>
</evidence>
<evidence type="ECO:0000313" key="16">
    <source>
        <dbReference type="EMBL" id="NMM62314.1"/>
    </source>
</evidence>
<dbReference type="Gene3D" id="3.10.450.490">
    <property type="match status" value="1"/>
</dbReference>
<evidence type="ECO:0000256" key="7">
    <source>
        <dbReference type="ARBA" id="ARBA00022833"/>
    </source>
</evidence>
<comment type="subcellular location">
    <subcellularLocation>
        <location evidence="11">Secreted</location>
    </subcellularLocation>
</comment>
<evidence type="ECO:0000259" key="15">
    <source>
        <dbReference type="Pfam" id="PF07504"/>
    </source>
</evidence>
<dbReference type="GO" id="GO:0005576">
    <property type="term" value="C:extracellular region"/>
    <property type="evidence" value="ECO:0007669"/>
    <property type="project" value="UniProtKB-SubCell"/>
</dbReference>
<keyword evidence="5 11" id="KW-0732">Signal</keyword>
<sequence>MKKTMLSIMLTAALVSTSCSFIGVSAKENSMNNPNAKDAITVSQNKNSASFEDQKTNIFFKGKSSAKIQITEKDILTYLENNKSSFTNASGKSNFKIISMKKDNLGYTQVKVTQSINNIPIRGSQFVMSIDKDGVIKNIIGSINKNYKPLDNVKAQCISPKEAINIAKKQFTYTSLAKEPTATTQIVIKDGTPTLVYSVNIYYTEPEIGNWEVLIDSLSGNIVSKESNIRYDGATTGTGTAVDGTNKALNLYKSGSNYQMIDSTKPMSGKIKTYTANNRQVQPGSLVTNTTNKFSTEKFKASVSAHYNAGVVYDFYKNLFGRNSIDDKGMNIISTTHYGRSYDNAYWDGEQMVYGDGDGTEFTYFSGDLDVVAHELTHGVTQNTADLVYRNQSGALNESFSDVFGVLVQSYDKCNVKNGGTWKFNANDWVVGDEIYTPNKPGDALRSLADPTLYDQPDNMKDYVNGSSDNGGVHTNSGIPNKAAFLIAKSIGCDKTAKIYYKALTEILSSTADFSAARNALVSAASQIYGDSSNEVSAVNSAFDSVGITE</sequence>
<evidence type="ECO:0000259" key="12">
    <source>
        <dbReference type="Pfam" id="PF01447"/>
    </source>
</evidence>
<dbReference type="RefSeq" id="WP_169296919.1">
    <property type="nucleotide sequence ID" value="NZ_JABBNI010000012.1"/>
</dbReference>
<reference evidence="16 17" key="1">
    <citation type="submission" date="2020-06" db="EMBL/GenBank/DDBJ databases">
        <title>Complete Genome Sequence of Clostridium muelleri sp. nov. P21T, an Acid-Alcohol Producing Acetogen Isolated from Old Hay.</title>
        <authorList>
            <person name="Duncan K.E."/>
            <person name="Tanner R.S."/>
        </authorList>
    </citation>
    <scope>NUCLEOTIDE SEQUENCE [LARGE SCALE GENOMIC DNA]</scope>
    <source>
        <strain evidence="16 17">P21</strain>
    </source>
</reference>
<feature type="chain" id="PRO_5039759847" description="Neutral metalloproteinase" evidence="11">
    <location>
        <begin position="22"/>
        <end position="550"/>
    </location>
</feature>
<dbReference type="GO" id="GO:0004222">
    <property type="term" value="F:metalloendopeptidase activity"/>
    <property type="evidence" value="ECO:0007669"/>
    <property type="project" value="UniProtKB-UniRule"/>
</dbReference>
<dbReference type="InterPro" id="IPR001570">
    <property type="entry name" value="Peptidase_M4_C_domain"/>
</dbReference>
<gene>
    <name evidence="16" type="ORF">HBE96_06355</name>
</gene>
<evidence type="ECO:0000256" key="2">
    <source>
        <dbReference type="ARBA" id="ARBA00009388"/>
    </source>
</evidence>
<evidence type="ECO:0000256" key="6">
    <source>
        <dbReference type="ARBA" id="ARBA00022801"/>
    </source>
</evidence>
<dbReference type="GO" id="GO:0046872">
    <property type="term" value="F:metal ion binding"/>
    <property type="evidence" value="ECO:0007669"/>
    <property type="project" value="UniProtKB-UniRule"/>
</dbReference>
<comment type="caution">
    <text evidence="16">The sequence shown here is derived from an EMBL/GenBank/DDBJ whole genome shotgun (WGS) entry which is preliminary data.</text>
</comment>
<comment type="function">
    <text evidence="11">Extracellular zinc metalloprotease.</text>
</comment>
<dbReference type="PANTHER" id="PTHR33794:SF1">
    <property type="entry name" value="BACILLOLYSIN"/>
    <property type="match status" value="1"/>
</dbReference>
<protein>
    <recommendedName>
        <fullName evidence="11">Neutral metalloproteinase</fullName>
        <ecNumber evidence="11">3.4.24.-</ecNumber>
    </recommendedName>
</protein>
<dbReference type="Pfam" id="PF07504">
    <property type="entry name" value="FTP"/>
    <property type="match status" value="1"/>
</dbReference>
<dbReference type="Pfam" id="PF01447">
    <property type="entry name" value="Peptidase_M4"/>
    <property type="match status" value="1"/>
</dbReference>
<organism evidence="16 17">
    <name type="scientific">Clostridium muellerianum</name>
    <dbReference type="NCBI Taxonomy" id="2716538"/>
    <lineage>
        <taxon>Bacteria</taxon>
        <taxon>Bacillati</taxon>
        <taxon>Bacillota</taxon>
        <taxon>Clostridia</taxon>
        <taxon>Eubacteriales</taxon>
        <taxon>Clostridiaceae</taxon>
        <taxon>Clostridium</taxon>
    </lineage>
</organism>
<dbReference type="PRINTS" id="PR00730">
    <property type="entry name" value="THERMOLYSIN"/>
</dbReference>
<dbReference type="PROSITE" id="PS51257">
    <property type="entry name" value="PROKAR_LIPOPROTEIN"/>
    <property type="match status" value="1"/>
</dbReference>
<name>A0A7Y0EF11_9CLOT</name>
<dbReference type="InterPro" id="IPR013856">
    <property type="entry name" value="Peptidase_M4_domain"/>
</dbReference>
<dbReference type="EC" id="3.4.24.-" evidence="11"/>
<keyword evidence="4" id="KW-0479">Metal-binding</keyword>
<keyword evidence="9" id="KW-0865">Zymogen</keyword>
<dbReference type="Gene3D" id="1.10.390.10">
    <property type="entry name" value="Neutral Protease Domain 2"/>
    <property type="match status" value="1"/>
</dbReference>
<evidence type="ECO:0000256" key="10">
    <source>
        <dbReference type="PIRSR" id="PIRSR623612-1"/>
    </source>
</evidence>
<keyword evidence="8 11" id="KW-0482">Metalloprotease</keyword>
<evidence type="ECO:0000256" key="5">
    <source>
        <dbReference type="ARBA" id="ARBA00022729"/>
    </source>
</evidence>
<dbReference type="InterPro" id="IPR025711">
    <property type="entry name" value="PepSY"/>
</dbReference>
<keyword evidence="6 11" id="KW-0378">Hydrolase</keyword>
<proteinExistence type="inferred from homology"/>
<dbReference type="InterPro" id="IPR050728">
    <property type="entry name" value="Zinc_Metalloprotease_M4"/>
</dbReference>
<feature type="domain" description="Peptidase M4" evidence="12">
    <location>
        <begin position="236"/>
        <end position="382"/>
    </location>
</feature>
<dbReference type="InterPro" id="IPR027268">
    <property type="entry name" value="Peptidase_M4/M1_CTD_sf"/>
</dbReference>
<dbReference type="Pfam" id="PF03413">
    <property type="entry name" value="PepSY"/>
    <property type="match status" value="1"/>
</dbReference>